<comment type="caution">
    <text evidence="6">The sequence shown here is derived from an EMBL/GenBank/DDBJ whole genome shotgun (WGS) entry which is preliminary data.</text>
</comment>
<evidence type="ECO:0000256" key="1">
    <source>
        <dbReference type="ARBA" id="ARBA00009995"/>
    </source>
</evidence>
<accession>A0A8J1Y5N6</accession>
<evidence type="ECO:0000313" key="6">
    <source>
        <dbReference type="EMBL" id="CAH1792971.1"/>
    </source>
</evidence>
<organism evidence="6 7">
    <name type="scientific">Owenia fusiformis</name>
    <name type="common">Polychaete worm</name>
    <dbReference type="NCBI Taxonomy" id="6347"/>
    <lineage>
        <taxon>Eukaryota</taxon>
        <taxon>Metazoa</taxon>
        <taxon>Spiralia</taxon>
        <taxon>Lophotrochozoa</taxon>
        <taxon>Annelida</taxon>
        <taxon>Polychaeta</taxon>
        <taxon>Sedentaria</taxon>
        <taxon>Canalipalpata</taxon>
        <taxon>Sabellida</taxon>
        <taxon>Oweniida</taxon>
        <taxon>Oweniidae</taxon>
        <taxon>Owenia</taxon>
    </lineage>
</organism>
<dbReference type="InterPro" id="IPR035595">
    <property type="entry name" value="UDP_glycos_trans_CS"/>
</dbReference>
<evidence type="ECO:0000256" key="3">
    <source>
        <dbReference type="ARBA" id="ARBA00022679"/>
    </source>
</evidence>
<dbReference type="PROSITE" id="PS00375">
    <property type="entry name" value="UDPGT"/>
    <property type="match status" value="1"/>
</dbReference>
<dbReference type="GO" id="GO:0015020">
    <property type="term" value="F:glucuronosyltransferase activity"/>
    <property type="evidence" value="ECO:0007669"/>
    <property type="project" value="UniProtKB-EC"/>
</dbReference>
<dbReference type="EC" id="2.4.1.17" evidence="5"/>
<keyword evidence="5" id="KW-1133">Transmembrane helix</keyword>
<dbReference type="PANTHER" id="PTHR48043:SF145">
    <property type="entry name" value="FI06409P-RELATED"/>
    <property type="match status" value="1"/>
</dbReference>
<keyword evidence="7" id="KW-1185">Reference proteome</keyword>
<comment type="similarity">
    <text evidence="1 4">Belongs to the UDP-glycosyltransferase family.</text>
</comment>
<dbReference type="InterPro" id="IPR050271">
    <property type="entry name" value="UDP-glycosyltransferase"/>
</dbReference>
<reference evidence="6" key="1">
    <citation type="submission" date="2022-03" db="EMBL/GenBank/DDBJ databases">
        <authorList>
            <person name="Martin C."/>
        </authorList>
    </citation>
    <scope>NUCLEOTIDE SEQUENCE</scope>
</reference>
<gene>
    <name evidence="6" type="ORF">OFUS_LOCUS17878</name>
</gene>
<dbReference type="GO" id="GO:0016020">
    <property type="term" value="C:membrane"/>
    <property type="evidence" value="ECO:0007669"/>
    <property type="project" value="UniProtKB-SubCell"/>
</dbReference>
<proteinExistence type="inferred from homology"/>
<dbReference type="PANTHER" id="PTHR48043">
    <property type="entry name" value="EG:EG0003.4 PROTEIN-RELATED"/>
    <property type="match status" value="1"/>
</dbReference>
<dbReference type="Pfam" id="PF00201">
    <property type="entry name" value="UDPGT"/>
    <property type="match status" value="1"/>
</dbReference>
<keyword evidence="5" id="KW-0472">Membrane</keyword>
<dbReference type="OrthoDB" id="6280089at2759"/>
<dbReference type="Gene3D" id="3.40.50.2000">
    <property type="entry name" value="Glycogen Phosphorylase B"/>
    <property type="match status" value="1"/>
</dbReference>
<evidence type="ECO:0000256" key="2">
    <source>
        <dbReference type="ARBA" id="ARBA00022676"/>
    </source>
</evidence>
<dbReference type="FunFam" id="3.40.50.2000:FF:000021">
    <property type="entry name" value="UDP-glucuronosyltransferase"/>
    <property type="match status" value="1"/>
</dbReference>
<evidence type="ECO:0000313" key="7">
    <source>
        <dbReference type="Proteomes" id="UP000749559"/>
    </source>
</evidence>
<keyword evidence="5" id="KW-0812">Transmembrane</keyword>
<name>A0A8J1Y5N6_OWEFU</name>
<feature type="transmembrane region" description="Helical" evidence="5">
    <location>
        <begin position="220"/>
        <end position="243"/>
    </location>
</feature>
<dbReference type="EMBL" id="CAIIXF020000008">
    <property type="protein sequence ID" value="CAH1792971.1"/>
    <property type="molecule type" value="Genomic_DNA"/>
</dbReference>
<keyword evidence="3 4" id="KW-0808">Transferase</keyword>
<evidence type="ECO:0000256" key="5">
    <source>
        <dbReference type="RuleBase" id="RU362059"/>
    </source>
</evidence>
<evidence type="ECO:0000256" key="4">
    <source>
        <dbReference type="RuleBase" id="RU003718"/>
    </source>
</evidence>
<dbReference type="Proteomes" id="UP000749559">
    <property type="component" value="Unassembled WGS sequence"/>
</dbReference>
<dbReference type="InterPro" id="IPR002213">
    <property type="entry name" value="UDP_glucos_trans"/>
</dbReference>
<dbReference type="CDD" id="cd03784">
    <property type="entry name" value="GT1_Gtf-like"/>
    <property type="match status" value="1"/>
</dbReference>
<comment type="catalytic activity">
    <reaction evidence="5">
        <text>glucuronate acceptor + UDP-alpha-D-glucuronate = acceptor beta-D-glucuronoside + UDP + H(+)</text>
        <dbReference type="Rhea" id="RHEA:21032"/>
        <dbReference type="ChEBI" id="CHEBI:15378"/>
        <dbReference type="ChEBI" id="CHEBI:58052"/>
        <dbReference type="ChEBI" id="CHEBI:58223"/>
        <dbReference type="ChEBI" id="CHEBI:132367"/>
        <dbReference type="ChEBI" id="CHEBI:132368"/>
        <dbReference type="EC" id="2.4.1.17"/>
    </reaction>
</comment>
<dbReference type="SUPFAM" id="SSF53756">
    <property type="entry name" value="UDP-Glycosyltransferase/glycogen phosphorylase"/>
    <property type="match status" value="1"/>
</dbReference>
<protein>
    <recommendedName>
        <fullName evidence="5">UDP-glucuronosyltransferase</fullName>
        <ecNumber evidence="5">2.4.1.17</ecNumber>
    </recommendedName>
</protein>
<comment type="subcellular location">
    <subcellularLocation>
        <location evidence="5">Membrane</location>
        <topology evidence="5">Single-pass membrane protein</topology>
    </subcellularLocation>
</comment>
<sequence length="259" mass="29690">MMSNIVHVGGLTIQPTKPLPSQFDKFISQSSGFIIVSFGSIVNSIQDEIAEKMMKAFGSIKYGIIWKYPGVNKMPLPYNVMIEKWLPQNDLLANPKAKLFITHCGNNGQFEALQHGIPMLGMPFFGDQNYNSMRMQYKGYGIHMDALHFTSDELKNNINKIISNPDYTKRIKKASRIFKSQENPRKRAVAAIKHVVDFGSDHLRPITVDMPLWKLWMLDIFVSLMFGILLILFIAKLVLGFLLRRLCKFCFQIEKPKED</sequence>
<keyword evidence="2 4" id="KW-0328">Glycosyltransferase</keyword>
<dbReference type="AlphaFoldDB" id="A0A8J1Y5N6"/>